<keyword evidence="3" id="KW-1185">Reference proteome</keyword>
<dbReference type="InterPro" id="IPR041457">
    <property type="entry name" value="CxC2_KDZ-assoc"/>
</dbReference>
<dbReference type="HOGENOM" id="CLU_003703_12_0_1"/>
<organism evidence="2 3">
    <name type="scientific">Sphaerobolus stellatus (strain SS14)</name>
    <dbReference type="NCBI Taxonomy" id="990650"/>
    <lineage>
        <taxon>Eukaryota</taxon>
        <taxon>Fungi</taxon>
        <taxon>Dikarya</taxon>
        <taxon>Basidiomycota</taxon>
        <taxon>Agaricomycotina</taxon>
        <taxon>Agaricomycetes</taxon>
        <taxon>Phallomycetidae</taxon>
        <taxon>Geastrales</taxon>
        <taxon>Sphaerobolaceae</taxon>
        <taxon>Sphaerobolus</taxon>
    </lineage>
</organism>
<dbReference type="PANTHER" id="PTHR33096:SF1">
    <property type="entry name" value="CXC1-LIKE CYSTEINE CLUSTER ASSOCIATED WITH KDZ TRANSPOSASES DOMAIN-CONTAINING PROTEIN"/>
    <property type="match status" value="1"/>
</dbReference>
<dbReference type="Pfam" id="PF18758">
    <property type="entry name" value="KDZ"/>
    <property type="match status" value="1"/>
</dbReference>
<dbReference type="PANTHER" id="PTHR33096">
    <property type="entry name" value="CXC2 DOMAIN-CONTAINING PROTEIN"/>
    <property type="match status" value="1"/>
</dbReference>
<dbReference type="EMBL" id="KN837246">
    <property type="protein sequence ID" value="KIJ31208.1"/>
    <property type="molecule type" value="Genomic_DNA"/>
</dbReference>
<dbReference type="OrthoDB" id="3257768at2759"/>
<evidence type="ECO:0000313" key="2">
    <source>
        <dbReference type="EMBL" id="KIJ31208.1"/>
    </source>
</evidence>
<accession>A0A0C9TMK9</accession>
<dbReference type="InterPro" id="IPR040521">
    <property type="entry name" value="KDZ"/>
</dbReference>
<reference evidence="2 3" key="1">
    <citation type="submission" date="2014-06" db="EMBL/GenBank/DDBJ databases">
        <title>Evolutionary Origins and Diversification of the Mycorrhizal Mutualists.</title>
        <authorList>
            <consortium name="DOE Joint Genome Institute"/>
            <consortium name="Mycorrhizal Genomics Consortium"/>
            <person name="Kohler A."/>
            <person name="Kuo A."/>
            <person name="Nagy L.G."/>
            <person name="Floudas D."/>
            <person name="Copeland A."/>
            <person name="Barry K.W."/>
            <person name="Cichocki N."/>
            <person name="Veneault-Fourrey C."/>
            <person name="LaButti K."/>
            <person name="Lindquist E.A."/>
            <person name="Lipzen A."/>
            <person name="Lundell T."/>
            <person name="Morin E."/>
            <person name="Murat C."/>
            <person name="Riley R."/>
            <person name="Ohm R."/>
            <person name="Sun H."/>
            <person name="Tunlid A."/>
            <person name="Henrissat B."/>
            <person name="Grigoriev I.V."/>
            <person name="Hibbett D.S."/>
            <person name="Martin F."/>
        </authorList>
    </citation>
    <scope>NUCLEOTIDE SEQUENCE [LARGE SCALE GENOMIC DNA]</scope>
    <source>
        <strain evidence="2 3">SS14</strain>
    </source>
</reference>
<protein>
    <recommendedName>
        <fullName evidence="1">CxC2-like cysteine cluster KDZ transposase-associated domain-containing protein</fullName>
    </recommendedName>
</protein>
<feature type="domain" description="CxC2-like cysteine cluster KDZ transposase-associated" evidence="1">
    <location>
        <begin position="49"/>
        <end position="84"/>
    </location>
</feature>
<proteinExistence type="predicted"/>
<feature type="domain" description="CxC2-like cysteine cluster KDZ transposase-associated" evidence="1">
    <location>
        <begin position="86"/>
        <end position="136"/>
    </location>
</feature>
<evidence type="ECO:0000313" key="3">
    <source>
        <dbReference type="Proteomes" id="UP000054279"/>
    </source>
</evidence>
<dbReference type="Pfam" id="PF18803">
    <property type="entry name" value="CxC2"/>
    <property type="match status" value="2"/>
</dbReference>
<gene>
    <name evidence="2" type="ORF">M422DRAFT_186299</name>
</gene>
<dbReference type="AlphaFoldDB" id="A0A0C9TMK9"/>
<name>A0A0C9TMK9_SPHS4</name>
<dbReference type="Proteomes" id="UP000054279">
    <property type="component" value="Unassembled WGS sequence"/>
</dbReference>
<evidence type="ECO:0000259" key="1">
    <source>
        <dbReference type="Pfam" id="PF18803"/>
    </source>
</evidence>
<sequence>MVHEKAEYRCRDCFGCSMRCRICMVEGHALMPLHRIERWNGQYFDSTSLRELGLRVSLGHSGALCPNPQKHISKFCVMDTTGFHFLLKVGWYPMTVHRPRSAVTFTLLRHFDLLRMQAKVSAFDFYNTLVRTTNNSHPNPVKNRYMAFSRCAREWTHLKMLKRAGCGHAQGSTRETQAGELALLCPACPQPDWNLPSDWKEKPKQWLYTAQVAMDANFKLKRKMVSSLTADAGLGAGWAYVVEPVAYHRHLRSMEYPKETSACNGQRAVEEQDTRDARGLDTTGVAGCVCPRHGFIRPKGIGDLQRGERFKNMDYVLFSSLSNTKASNVDVSYDISCVWIKNLKSRIEKLPEPLRESAQSYTIRPLIPKFHLAAHVISCQSPFSWHLLPGCAEADGEEIERVWSVHNDVGRCTKEMAPGHRWDILDAFFGDWNWRKYLRIRKCMILHGNECTKLSIFSCILT</sequence>